<keyword evidence="3" id="KW-0808">Transferase</keyword>
<evidence type="ECO:0000313" key="12">
    <source>
        <dbReference type="EMBL" id="GMH73288.1"/>
    </source>
</evidence>
<dbReference type="GO" id="GO:0061630">
    <property type="term" value="F:ubiquitin protein ligase activity"/>
    <property type="evidence" value="ECO:0007669"/>
    <property type="project" value="UniProtKB-EC"/>
</dbReference>
<dbReference type="SUPFAM" id="SSF57850">
    <property type="entry name" value="RING/U-box"/>
    <property type="match status" value="1"/>
</dbReference>
<keyword evidence="5 8" id="KW-0863">Zinc-finger</keyword>
<feature type="region of interest" description="Disordered" evidence="10">
    <location>
        <begin position="227"/>
        <end position="316"/>
    </location>
</feature>
<dbReference type="EC" id="2.3.2.27" evidence="2"/>
<evidence type="ECO:0000259" key="11">
    <source>
        <dbReference type="PROSITE" id="PS50089"/>
    </source>
</evidence>
<dbReference type="SMART" id="SM00184">
    <property type="entry name" value="RING"/>
    <property type="match status" value="1"/>
</dbReference>
<gene>
    <name evidence="12" type="ORF">TrRE_jg1613</name>
</gene>
<evidence type="ECO:0000256" key="9">
    <source>
        <dbReference type="SAM" id="Coils"/>
    </source>
</evidence>
<protein>
    <recommendedName>
        <fullName evidence="2">RING-type E3 ubiquitin transferase</fullName>
        <ecNumber evidence="2">2.3.2.27</ecNumber>
    </recommendedName>
</protein>
<evidence type="ECO:0000256" key="3">
    <source>
        <dbReference type="ARBA" id="ARBA00022679"/>
    </source>
</evidence>
<organism evidence="12 13">
    <name type="scientific">Triparma retinervis</name>
    <dbReference type="NCBI Taxonomy" id="2557542"/>
    <lineage>
        <taxon>Eukaryota</taxon>
        <taxon>Sar</taxon>
        <taxon>Stramenopiles</taxon>
        <taxon>Ochrophyta</taxon>
        <taxon>Bolidophyceae</taxon>
        <taxon>Parmales</taxon>
        <taxon>Triparmaceae</taxon>
        <taxon>Triparma</taxon>
    </lineage>
</organism>
<evidence type="ECO:0000256" key="8">
    <source>
        <dbReference type="PROSITE-ProRule" id="PRU00175"/>
    </source>
</evidence>
<keyword evidence="7" id="KW-0862">Zinc</keyword>
<dbReference type="InterPro" id="IPR051834">
    <property type="entry name" value="RING_finger_E3_ligase"/>
</dbReference>
<dbReference type="PROSITE" id="PS50089">
    <property type="entry name" value="ZF_RING_2"/>
    <property type="match status" value="1"/>
</dbReference>
<sequence>MGMLGDMMENMAERVVPVEVGGGAERETGPPPASEKVLRTIPEIVVGEEDLVDEANRECCVCLEENAIGSTVKRLPCGHLFHPQCIDGWITHHCTCPVCRYELDTDDAAYNRGRLSRMKGRKPRYHLYELERMRAKELKELARSLEVKADGCTDKGEVVERIANSGKIDIIRGGGKGRAFTMEEISGMKVKQLKALLRERGVSWREEDVVERGDLVRVLVNSGRVEVTGEGREEEDIMGIDEGEGEEEGKGDEEGKGGEEGKGEGEGKEEEGWVDVGATARSEEEEKEEEKLAGERKKRDREDSGEVLSEDLGSTGIKMQELASMSVGELKRICREKGVDVRGVVEKRELVDRIVASGVVL</sequence>
<dbReference type="Gene3D" id="3.30.40.10">
    <property type="entry name" value="Zinc/RING finger domain, C3HC4 (zinc finger)"/>
    <property type="match status" value="1"/>
</dbReference>
<keyword evidence="4" id="KW-0479">Metal-binding</keyword>
<dbReference type="PANTHER" id="PTHR45931">
    <property type="entry name" value="SI:CH211-59O9.10"/>
    <property type="match status" value="1"/>
</dbReference>
<keyword evidence="13" id="KW-1185">Reference proteome</keyword>
<proteinExistence type="predicted"/>
<dbReference type="GO" id="GO:0016567">
    <property type="term" value="P:protein ubiquitination"/>
    <property type="evidence" value="ECO:0007669"/>
    <property type="project" value="UniProtKB-ARBA"/>
</dbReference>
<dbReference type="OrthoDB" id="8062037at2759"/>
<feature type="compositionally biased region" description="Basic and acidic residues" evidence="10">
    <location>
        <begin position="281"/>
        <end position="304"/>
    </location>
</feature>
<reference evidence="12" key="1">
    <citation type="submission" date="2022-07" db="EMBL/GenBank/DDBJ databases">
        <title>Genome analysis of Parmales, a sister group of diatoms, reveals the evolutionary specialization of diatoms from phago-mixotrophs to photoautotrophs.</title>
        <authorList>
            <person name="Ban H."/>
            <person name="Sato S."/>
            <person name="Yoshikawa S."/>
            <person name="Kazumasa Y."/>
            <person name="Nakamura Y."/>
            <person name="Ichinomiya M."/>
            <person name="Saitoh K."/>
            <person name="Sato N."/>
            <person name="Blanc-Mathieu R."/>
            <person name="Endo H."/>
            <person name="Kuwata A."/>
            <person name="Ogata H."/>
        </authorList>
    </citation>
    <scope>NUCLEOTIDE SEQUENCE</scope>
</reference>
<keyword evidence="6" id="KW-0833">Ubl conjugation pathway</keyword>
<evidence type="ECO:0000313" key="13">
    <source>
        <dbReference type="Proteomes" id="UP001165082"/>
    </source>
</evidence>
<dbReference type="Pfam" id="PF13639">
    <property type="entry name" value="zf-RING_2"/>
    <property type="match status" value="1"/>
</dbReference>
<dbReference type="InterPro" id="IPR001841">
    <property type="entry name" value="Znf_RING"/>
</dbReference>
<dbReference type="PANTHER" id="PTHR45931:SF3">
    <property type="entry name" value="RING ZINC FINGER-CONTAINING PROTEIN"/>
    <property type="match status" value="1"/>
</dbReference>
<evidence type="ECO:0000256" key="4">
    <source>
        <dbReference type="ARBA" id="ARBA00022723"/>
    </source>
</evidence>
<keyword evidence="9" id="KW-0175">Coiled coil</keyword>
<feature type="domain" description="RING-type" evidence="11">
    <location>
        <begin position="59"/>
        <end position="100"/>
    </location>
</feature>
<dbReference type="CDD" id="cd16454">
    <property type="entry name" value="RING-H2_PA-TM-RING"/>
    <property type="match status" value="1"/>
</dbReference>
<accession>A0A9W7EEB3</accession>
<dbReference type="FunFam" id="3.30.40.10:FF:000127">
    <property type="entry name" value="E3 ubiquitin-protein ligase RNF181"/>
    <property type="match status" value="1"/>
</dbReference>
<evidence type="ECO:0000256" key="6">
    <source>
        <dbReference type="ARBA" id="ARBA00022786"/>
    </source>
</evidence>
<evidence type="ECO:0000256" key="7">
    <source>
        <dbReference type="ARBA" id="ARBA00022833"/>
    </source>
</evidence>
<evidence type="ECO:0000256" key="2">
    <source>
        <dbReference type="ARBA" id="ARBA00012483"/>
    </source>
</evidence>
<evidence type="ECO:0000256" key="5">
    <source>
        <dbReference type="ARBA" id="ARBA00022771"/>
    </source>
</evidence>
<evidence type="ECO:0000256" key="10">
    <source>
        <dbReference type="SAM" id="MobiDB-lite"/>
    </source>
</evidence>
<dbReference type="GO" id="GO:0005634">
    <property type="term" value="C:nucleus"/>
    <property type="evidence" value="ECO:0007669"/>
    <property type="project" value="TreeGrafter"/>
</dbReference>
<feature type="compositionally biased region" description="Basic and acidic residues" evidence="10">
    <location>
        <begin position="252"/>
        <end position="266"/>
    </location>
</feature>
<comment type="catalytic activity">
    <reaction evidence="1">
        <text>S-ubiquitinyl-[E2 ubiquitin-conjugating enzyme]-L-cysteine + [acceptor protein]-L-lysine = [E2 ubiquitin-conjugating enzyme]-L-cysteine + N(6)-ubiquitinyl-[acceptor protein]-L-lysine.</text>
        <dbReference type="EC" id="2.3.2.27"/>
    </reaction>
</comment>
<dbReference type="GO" id="GO:0006511">
    <property type="term" value="P:ubiquitin-dependent protein catabolic process"/>
    <property type="evidence" value="ECO:0007669"/>
    <property type="project" value="TreeGrafter"/>
</dbReference>
<dbReference type="EMBL" id="BRXZ01001523">
    <property type="protein sequence ID" value="GMH73288.1"/>
    <property type="molecule type" value="Genomic_DNA"/>
</dbReference>
<dbReference type="AlphaFoldDB" id="A0A9W7EEB3"/>
<comment type="caution">
    <text evidence="12">The sequence shown here is derived from an EMBL/GenBank/DDBJ whole genome shotgun (WGS) entry which is preliminary data.</text>
</comment>
<dbReference type="InterPro" id="IPR013083">
    <property type="entry name" value="Znf_RING/FYVE/PHD"/>
</dbReference>
<feature type="compositionally biased region" description="Acidic residues" evidence="10">
    <location>
        <begin position="232"/>
        <end position="251"/>
    </location>
</feature>
<evidence type="ECO:0000256" key="1">
    <source>
        <dbReference type="ARBA" id="ARBA00000900"/>
    </source>
</evidence>
<feature type="non-terminal residue" evidence="12">
    <location>
        <position position="361"/>
    </location>
</feature>
<name>A0A9W7EEB3_9STRA</name>
<feature type="coiled-coil region" evidence="9">
    <location>
        <begin position="128"/>
        <end position="155"/>
    </location>
</feature>
<dbReference type="Proteomes" id="UP001165082">
    <property type="component" value="Unassembled WGS sequence"/>
</dbReference>
<dbReference type="GO" id="GO:0008270">
    <property type="term" value="F:zinc ion binding"/>
    <property type="evidence" value="ECO:0007669"/>
    <property type="project" value="UniProtKB-KW"/>
</dbReference>